<feature type="domain" description="EngB-type G" evidence="11">
    <location>
        <begin position="22"/>
        <end position="189"/>
    </location>
</feature>
<name>A0A0G0G961_9BACT</name>
<dbReference type="InterPro" id="IPR019987">
    <property type="entry name" value="GTP-bd_ribosome_bio_YsxC"/>
</dbReference>
<keyword evidence="7 10" id="KW-0342">GTP-binding</keyword>
<dbReference type="CDD" id="cd01876">
    <property type="entry name" value="YihA_EngB"/>
    <property type="match status" value="1"/>
</dbReference>
<dbReference type="InterPro" id="IPR006073">
    <property type="entry name" value="GTP-bd"/>
</dbReference>
<dbReference type="InterPro" id="IPR027417">
    <property type="entry name" value="P-loop_NTPase"/>
</dbReference>
<evidence type="ECO:0000256" key="8">
    <source>
        <dbReference type="ARBA" id="ARBA00023210"/>
    </source>
</evidence>
<keyword evidence="6" id="KW-0460">Magnesium</keyword>
<evidence type="ECO:0000256" key="1">
    <source>
        <dbReference type="ARBA" id="ARBA00001946"/>
    </source>
</evidence>
<comment type="cofactor">
    <cofactor evidence="1">
        <name>Mg(2+)</name>
        <dbReference type="ChEBI" id="CHEBI:18420"/>
    </cofactor>
</comment>
<dbReference type="STRING" id="1619046.US42_C0007G0009"/>
<proteinExistence type="inferred from homology"/>
<keyword evidence="9 10" id="KW-0131">Cell cycle</keyword>
<dbReference type="GO" id="GO:0000917">
    <property type="term" value="P:division septum assembly"/>
    <property type="evidence" value="ECO:0007669"/>
    <property type="project" value="UniProtKB-KW"/>
</dbReference>
<dbReference type="EMBL" id="LBSX01000007">
    <property type="protein sequence ID" value="KKQ27618.1"/>
    <property type="molecule type" value="Genomic_DNA"/>
</dbReference>
<keyword evidence="4" id="KW-0479">Metal-binding</keyword>
<comment type="function">
    <text evidence="10">Necessary for normal cell division and for the maintenance of normal septation.</text>
</comment>
<organism evidence="12 13">
    <name type="scientific">Candidatus Magasanikbacteria bacterium GW2011_GWC2_37_14</name>
    <dbReference type="NCBI Taxonomy" id="1619046"/>
    <lineage>
        <taxon>Bacteria</taxon>
        <taxon>Candidatus Magasanikiibacteriota</taxon>
    </lineage>
</organism>
<evidence type="ECO:0000256" key="6">
    <source>
        <dbReference type="ARBA" id="ARBA00022842"/>
    </source>
</evidence>
<accession>A0A0G0G961</accession>
<evidence type="ECO:0000256" key="7">
    <source>
        <dbReference type="ARBA" id="ARBA00023134"/>
    </source>
</evidence>
<dbReference type="PRINTS" id="PR00449">
    <property type="entry name" value="RASTRNSFRMNG"/>
</dbReference>
<sequence length="189" mass="21350">MNIKSAVFVKSAIGTDDLFENGTPQVVFIGRSNVGKSSVINSLVNQKSLAKTSSMPGRTQQLNVFLINKALYFVDIPGYGFANIPEKMRLQIHKMVSWYLFDSNYVFKKVVLIIDAKVGPTADDLDIFENLERENKDVVIVANKIDKIKKSEYEAQMQEIKKVFNNYKVFPFSAEKKTGVGELTEELLK</sequence>
<evidence type="ECO:0000256" key="4">
    <source>
        <dbReference type="ARBA" id="ARBA00022723"/>
    </source>
</evidence>
<evidence type="ECO:0000313" key="12">
    <source>
        <dbReference type="EMBL" id="KKQ27618.1"/>
    </source>
</evidence>
<dbReference type="Proteomes" id="UP000034849">
    <property type="component" value="Unassembled WGS sequence"/>
</dbReference>
<evidence type="ECO:0000313" key="13">
    <source>
        <dbReference type="Proteomes" id="UP000034849"/>
    </source>
</evidence>
<evidence type="ECO:0000256" key="9">
    <source>
        <dbReference type="ARBA" id="ARBA00023306"/>
    </source>
</evidence>
<dbReference type="Pfam" id="PF01926">
    <property type="entry name" value="MMR_HSR1"/>
    <property type="match status" value="1"/>
</dbReference>
<dbReference type="PROSITE" id="PS51706">
    <property type="entry name" value="G_ENGB"/>
    <property type="match status" value="1"/>
</dbReference>
<dbReference type="PANTHER" id="PTHR11649">
    <property type="entry name" value="MSS1/TRME-RELATED GTP-BINDING PROTEIN"/>
    <property type="match status" value="1"/>
</dbReference>
<gene>
    <name evidence="10" type="primary">engB</name>
    <name evidence="12" type="ORF">US42_C0007G0009</name>
</gene>
<dbReference type="GO" id="GO:0046872">
    <property type="term" value="F:metal ion binding"/>
    <property type="evidence" value="ECO:0007669"/>
    <property type="project" value="UniProtKB-KW"/>
</dbReference>
<dbReference type="PATRIC" id="fig|1619046.3.peg.462"/>
<protein>
    <recommendedName>
        <fullName evidence="10">Probable GTP-binding protein EngB</fullName>
    </recommendedName>
</protein>
<comment type="similarity">
    <text evidence="2 10">Belongs to the TRAFAC class TrmE-Era-EngA-EngB-Septin-like GTPase superfamily. EngB GTPase family.</text>
</comment>
<keyword evidence="3 10" id="KW-0132">Cell division</keyword>
<evidence type="ECO:0000256" key="3">
    <source>
        <dbReference type="ARBA" id="ARBA00022618"/>
    </source>
</evidence>
<dbReference type="HAMAP" id="MF_00321">
    <property type="entry name" value="GTPase_EngB"/>
    <property type="match status" value="1"/>
</dbReference>
<dbReference type="AlphaFoldDB" id="A0A0G0G961"/>
<keyword evidence="5 10" id="KW-0547">Nucleotide-binding</keyword>
<comment type="caution">
    <text evidence="12">The sequence shown here is derived from an EMBL/GenBank/DDBJ whole genome shotgun (WGS) entry which is preliminary data.</text>
</comment>
<evidence type="ECO:0000259" key="11">
    <source>
        <dbReference type="PROSITE" id="PS51706"/>
    </source>
</evidence>
<dbReference type="NCBIfam" id="TIGR03598">
    <property type="entry name" value="GTPase_YsxC"/>
    <property type="match status" value="1"/>
</dbReference>
<dbReference type="PANTHER" id="PTHR11649:SF13">
    <property type="entry name" value="ENGB-TYPE G DOMAIN-CONTAINING PROTEIN"/>
    <property type="match status" value="1"/>
</dbReference>
<dbReference type="NCBIfam" id="TIGR00231">
    <property type="entry name" value="small_GTP"/>
    <property type="match status" value="1"/>
</dbReference>
<dbReference type="Gene3D" id="3.40.50.300">
    <property type="entry name" value="P-loop containing nucleotide triphosphate hydrolases"/>
    <property type="match status" value="1"/>
</dbReference>
<evidence type="ECO:0000256" key="5">
    <source>
        <dbReference type="ARBA" id="ARBA00022741"/>
    </source>
</evidence>
<evidence type="ECO:0000256" key="10">
    <source>
        <dbReference type="HAMAP-Rule" id="MF_00321"/>
    </source>
</evidence>
<evidence type="ECO:0000256" key="2">
    <source>
        <dbReference type="ARBA" id="ARBA00009638"/>
    </source>
</evidence>
<dbReference type="GO" id="GO:0005525">
    <property type="term" value="F:GTP binding"/>
    <property type="evidence" value="ECO:0007669"/>
    <property type="project" value="UniProtKB-UniRule"/>
</dbReference>
<keyword evidence="8 10" id="KW-0717">Septation</keyword>
<dbReference type="InterPro" id="IPR005225">
    <property type="entry name" value="Small_GTP-bd"/>
</dbReference>
<dbReference type="InterPro" id="IPR030393">
    <property type="entry name" value="G_ENGB_dom"/>
</dbReference>
<reference evidence="12 13" key="1">
    <citation type="journal article" date="2015" name="Nature">
        <title>rRNA introns, odd ribosomes, and small enigmatic genomes across a large radiation of phyla.</title>
        <authorList>
            <person name="Brown C.T."/>
            <person name="Hug L.A."/>
            <person name="Thomas B.C."/>
            <person name="Sharon I."/>
            <person name="Castelle C.J."/>
            <person name="Singh A."/>
            <person name="Wilkins M.J."/>
            <person name="Williams K.H."/>
            <person name="Banfield J.F."/>
        </authorList>
    </citation>
    <scope>NUCLEOTIDE SEQUENCE [LARGE SCALE GENOMIC DNA]</scope>
</reference>
<dbReference type="SUPFAM" id="SSF52540">
    <property type="entry name" value="P-loop containing nucleoside triphosphate hydrolases"/>
    <property type="match status" value="1"/>
</dbReference>